<gene>
    <name evidence="6" type="ORF">Tharo_0189</name>
</gene>
<keyword evidence="4" id="KW-0804">Transcription</keyword>
<evidence type="ECO:0000259" key="5">
    <source>
        <dbReference type="PROSITE" id="PS50931"/>
    </source>
</evidence>
<sequence>MTIHAVNFHRLDLNLLVTLDVLLTEQSITRAAQRLHRSPSSTSEALGRLREFFGDELLMSVGRRMVPTPLGESLAIPVRECLIHIRTTVETRPVFDPARSRRQFRIMLSDYVSTVLMNRVLQRLQHEAPGVTIDMVPHLEEPWAALDRGEFDFLIIPEKFRQEGHPWEVLFQDEYVCVRWSENPEVGERLTVDQFLDMGHVRVSFGRRQRTPAIEEWFFARFGRERRVEVVTTTFNSVPQLLVGTHRIATVHRRLAQFYADFLPLRLLPPPMEMPPLVEIIQWHKYSQADPALQWMLGVMKACAAD</sequence>
<evidence type="ECO:0000256" key="3">
    <source>
        <dbReference type="ARBA" id="ARBA00023125"/>
    </source>
</evidence>
<dbReference type="InterPro" id="IPR036390">
    <property type="entry name" value="WH_DNA-bd_sf"/>
</dbReference>
<dbReference type="GO" id="GO:0003700">
    <property type="term" value="F:DNA-binding transcription factor activity"/>
    <property type="evidence" value="ECO:0007669"/>
    <property type="project" value="InterPro"/>
</dbReference>
<keyword evidence="3" id="KW-0238">DNA-binding</keyword>
<dbReference type="InterPro" id="IPR050389">
    <property type="entry name" value="LysR-type_TF"/>
</dbReference>
<organism evidence="6 7">
    <name type="scientific">Thauera aromatica K172</name>
    <dbReference type="NCBI Taxonomy" id="44139"/>
    <lineage>
        <taxon>Bacteria</taxon>
        <taxon>Pseudomonadati</taxon>
        <taxon>Pseudomonadota</taxon>
        <taxon>Betaproteobacteria</taxon>
        <taxon>Rhodocyclales</taxon>
        <taxon>Zoogloeaceae</taxon>
        <taxon>Thauera</taxon>
    </lineage>
</organism>
<dbReference type="AlphaFoldDB" id="A0A2R4BIJ8"/>
<proteinExistence type="inferred from homology"/>
<dbReference type="InterPro" id="IPR005119">
    <property type="entry name" value="LysR_subst-bd"/>
</dbReference>
<dbReference type="PANTHER" id="PTHR30118:SF6">
    <property type="entry name" value="HTH-TYPE TRANSCRIPTIONAL REGULATOR LEUO"/>
    <property type="match status" value="1"/>
</dbReference>
<dbReference type="GO" id="GO:0003677">
    <property type="term" value="F:DNA binding"/>
    <property type="evidence" value="ECO:0007669"/>
    <property type="project" value="UniProtKB-KW"/>
</dbReference>
<dbReference type="SUPFAM" id="SSF53850">
    <property type="entry name" value="Periplasmic binding protein-like II"/>
    <property type="match status" value="1"/>
</dbReference>
<comment type="similarity">
    <text evidence="1">Belongs to the LysR transcriptional regulatory family.</text>
</comment>
<protein>
    <submittedName>
        <fullName evidence="6">Transcriptional regulator, LysR family</fullName>
    </submittedName>
</protein>
<dbReference type="InterPro" id="IPR036388">
    <property type="entry name" value="WH-like_DNA-bd_sf"/>
</dbReference>
<evidence type="ECO:0000256" key="4">
    <source>
        <dbReference type="ARBA" id="ARBA00023163"/>
    </source>
</evidence>
<dbReference type="EMBL" id="CP028339">
    <property type="protein sequence ID" value="AVR87140.1"/>
    <property type="molecule type" value="Genomic_DNA"/>
</dbReference>
<evidence type="ECO:0000256" key="2">
    <source>
        <dbReference type="ARBA" id="ARBA00023015"/>
    </source>
</evidence>
<keyword evidence="7" id="KW-1185">Reference proteome</keyword>
<dbReference type="PROSITE" id="PS50931">
    <property type="entry name" value="HTH_LYSR"/>
    <property type="match status" value="1"/>
</dbReference>
<dbReference type="Pfam" id="PF00126">
    <property type="entry name" value="HTH_1"/>
    <property type="match status" value="1"/>
</dbReference>
<dbReference type="Proteomes" id="UP000241885">
    <property type="component" value="Chromosome"/>
</dbReference>
<dbReference type="KEGG" id="tak:Tharo_0189"/>
<dbReference type="PANTHER" id="PTHR30118">
    <property type="entry name" value="HTH-TYPE TRANSCRIPTIONAL REGULATOR LEUO-RELATED"/>
    <property type="match status" value="1"/>
</dbReference>
<reference evidence="6 7" key="1">
    <citation type="submission" date="2018-03" db="EMBL/GenBank/DDBJ databases">
        <title>Complete genome sequence of Thauera aromatica, a model organism for studying aromatic compound degradation under denitrifying conditions.</title>
        <authorList>
            <person name="Lo H.-Y."/>
            <person name="Goris T."/>
            <person name="Boll M."/>
            <person name="Mueller J.A."/>
        </authorList>
    </citation>
    <scope>NUCLEOTIDE SEQUENCE [LARGE SCALE GENOMIC DNA]</scope>
    <source>
        <strain evidence="6 7">K172</strain>
    </source>
</reference>
<evidence type="ECO:0000256" key="1">
    <source>
        <dbReference type="ARBA" id="ARBA00009437"/>
    </source>
</evidence>
<accession>A0A2R4BIJ8</accession>
<dbReference type="Gene3D" id="1.10.10.10">
    <property type="entry name" value="Winged helix-like DNA-binding domain superfamily/Winged helix DNA-binding domain"/>
    <property type="match status" value="1"/>
</dbReference>
<dbReference type="Pfam" id="PF03466">
    <property type="entry name" value="LysR_substrate"/>
    <property type="match status" value="1"/>
</dbReference>
<evidence type="ECO:0000313" key="7">
    <source>
        <dbReference type="Proteomes" id="UP000241885"/>
    </source>
</evidence>
<evidence type="ECO:0000313" key="6">
    <source>
        <dbReference type="EMBL" id="AVR87140.1"/>
    </source>
</evidence>
<keyword evidence="2" id="KW-0805">Transcription regulation</keyword>
<name>A0A2R4BIJ8_THAAR</name>
<dbReference type="InterPro" id="IPR000847">
    <property type="entry name" value="LysR_HTH_N"/>
</dbReference>
<dbReference type="RefSeq" id="WP_211309638.1">
    <property type="nucleotide sequence ID" value="NZ_CP028339.1"/>
</dbReference>
<feature type="domain" description="HTH lysR-type" evidence="5">
    <location>
        <begin position="11"/>
        <end position="68"/>
    </location>
</feature>
<dbReference type="Gene3D" id="3.40.190.10">
    <property type="entry name" value="Periplasmic binding protein-like II"/>
    <property type="match status" value="2"/>
</dbReference>
<dbReference type="SUPFAM" id="SSF46785">
    <property type="entry name" value="Winged helix' DNA-binding domain"/>
    <property type="match status" value="1"/>
</dbReference>